<dbReference type="PROSITE" id="PS00108">
    <property type="entry name" value="PROTEIN_KINASE_ST"/>
    <property type="match status" value="1"/>
</dbReference>
<dbReference type="InterPro" id="IPR008271">
    <property type="entry name" value="Ser/Thr_kinase_AS"/>
</dbReference>
<dbReference type="InterPro" id="IPR011009">
    <property type="entry name" value="Kinase-like_dom_sf"/>
</dbReference>
<proteinExistence type="predicted"/>
<dbReference type="GO" id="GO:0005524">
    <property type="term" value="F:ATP binding"/>
    <property type="evidence" value="ECO:0007669"/>
    <property type="project" value="UniProtKB-KW"/>
</dbReference>
<keyword evidence="4" id="KW-0067">ATP-binding</keyword>
<dbReference type="AlphaFoldDB" id="A0A6C0KZW1"/>
<dbReference type="EMBL" id="MN741018">
    <property type="protein sequence ID" value="QHU22771.1"/>
    <property type="molecule type" value="Genomic_DNA"/>
</dbReference>
<protein>
    <recommendedName>
        <fullName evidence="5">Protein kinase domain-containing protein</fullName>
    </recommendedName>
</protein>
<evidence type="ECO:0000256" key="2">
    <source>
        <dbReference type="ARBA" id="ARBA00022741"/>
    </source>
</evidence>
<dbReference type="InterPro" id="IPR051681">
    <property type="entry name" value="Ser/Thr_Kinases-Pseudokinases"/>
</dbReference>
<dbReference type="PANTHER" id="PTHR44329:SF298">
    <property type="entry name" value="MIXED LINEAGE KINASE DOMAIN-LIKE PROTEIN"/>
    <property type="match status" value="1"/>
</dbReference>
<evidence type="ECO:0000313" key="6">
    <source>
        <dbReference type="EMBL" id="QHU22771.1"/>
    </source>
</evidence>
<dbReference type="Pfam" id="PF00069">
    <property type="entry name" value="Pkinase"/>
    <property type="match status" value="1"/>
</dbReference>
<keyword evidence="3" id="KW-0418">Kinase</keyword>
<dbReference type="FunFam" id="3.30.200.20:FF:000180">
    <property type="entry name" value="serine/threonine-protein kinase STY46-like"/>
    <property type="match status" value="1"/>
</dbReference>
<accession>A0A6C0KZW1</accession>
<dbReference type="PROSITE" id="PS50011">
    <property type="entry name" value="PROTEIN_KINASE_DOM"/>
    <property type="match status" value="1"/>
</dbReference>
<dbReference type="Gene3D" id="1.10.510.10">
    <property type="entry name" value="Transferase(Phosphotransferase) domain 1"/>
    <property type="match status" value="1"/>
</dbReference>
<reference evidence="6" key="1">
    <citation type="journal article" date="2020" name="Nature">
        <title>Giant virus diversity and host interactions through global metagenomics.</title>
        <authorList>
            <person name="Schulz F."/>
            <person name="Roux S."/>
            <person name="Paez-Espino D."/>
            <person name="Jungbluth S."/>
            <person name="Walsh D.A."/>
            <person name="Denef V.J."/>
            <person name="McMahon K.D."/>
            <person name="Konstantinidis K.T."/>
            <person name="Eloe-Fadrosh E.A."/>
            <person name="Kyrpides N.C."/>
            <person name="Woyke T."/>
        </authorList>
    </citation>
    <scope>NUCLEOTIDE SEQUENCE</scope>
    <source>
        <strain evidence="6">GVMAG-S-ERX555907-63</strain>
    </source>
</reference>
<name>A0A6C0KZW1_9ZZZZ</name>
<sequence length="317" mass="37411">MYVCSDLNKNNNCNSKKLGNSEYIPEQYIGLKNKKFYGWEIAPWEIFIFKDKLLGEGSFAKVYLAKWRETLVVAKVINEDICDTYQKEFILRETDIMSKLHHPNIVQYLGYVDEPFIIIMEYISNKNLLENICSLKKSEKIPIMKDILQGLAYFHNRRPQSLIHRDIKPTNILLTPSKRAKITDFGISKLYNLERKNSFSSVEKCRNSHEPDNELTKDVGTLRYRAPETFLQNYKYNYKVDIYSCGILLYEMFETTRHVPKTEIKWNRCPPKIKELIKDNMLCENPDKRFDSLTLLRRLNSVINDPPKKCRTNCTIH</sequence>
<evidence type="ECO:0000256" key="1">
    <source>
        <dbReference type="ARBA" id="ARBA00022679"/>
    </source>
</evidence>
<evidence type="ECO:0000259" key="5">
    <source>
        <dbReference type="PROSITE" id="PS50011"/>
    </source>
</evidence>
<evidence type="ECO:0000256" key="4">
    <source>
        <dbReference type="ARBA" id="ARBA00022840"/>
    </source>
</evidence>
<dbReference type="PROSITE" id="PS00107">
    <property type="entry name" value="PROTEIN_KINASE_ATP"/>
    <property type="match status" value="1"/>
</dbReference>
<dbReference type="GO" id="GO:0004674">
    <property type="term" value="F:protein serine/threonine kinase activity"/>
    <property type="evidence" value="ECO:0007669"/>
    <property type="project" value="TreeGrafter"/>
</dbReference>
<feature type="domain" description="Protein kinase" evidence="5">
    <location>
        <begin position="48"/>
        <end position="303"/>
    </location>
</feature>
<dbReference type="PANTHER" id="PTHR44329">
    <property type="entry name" value="SERINE/THREONINE-PROTEIN KINASE TNNI3K-RELATED"/>
    <property type="match status" value="1"/>
</dbReference>
<dbReference type="SUPFAM" id="SSF56112">
    <property type="entry name" value="Protein kinase-like (PK-like)"/>
    <property type="match status" value="1"/>
</dbReference>
<keyword evidence="1" id="KW-0808">Transferase</keyword>
<dbReference type="SMART" id="SM00220">
    <property type="entry name" value="S_TKc"/>
    <property type="match status" value="1"/>
</dbReference>
<keyword evidence="2" id="KW-0547">Nucleotide-binding</keyword>
<evidence type="ECO:0000256" key="3">
    <source>
        <dbReference type="ARBA" id="ARBA00022777"/>
    </source>
</evidence>
<organism evidence="6">
    <name type="scientific">viral metagenome</name>
    <dbReference type="NCBI Taxonomy" id="1070528"/>
    <lineage>
        <taxon>unclassified sequences</taxon>
        <taxon>metagenomes</taxon>
        <taxon>organismal metagenomes</taxon>
    </lineage>
</organism>
<dbReference type="InterPro" id="IPR017441">
    <property type="entry name" value="Protein_kinase_ATP_BS"/>
</dbReference>
<dbReference type="InterPro" id="IPR000719">
    <property type="entry name" value="Prot_kinase_dom"/>
</dbReference>